<organism evidence="2 3">
    <name type="scientific">Anthostomella pinea</name>
    <dbReference type="NCBI Taxonomy" id="933095"/>
    <lineage>
        <taxon>Eukaryota</taxon>
        <taxon>Fungi</taxon>
        <taxon>Dikarya</taxon>
        <taxon>Ascomycota</taxon>
        <taxon>Pezizomycotina</taxon>
        <taxon>Sordariomycetes</taxon>
        <taxon>Xylariomycetidae</taxon>
        <taxon>Xylariales</taxon>
        <taxon>Xylariaceae</taxon>
        <taxon>Anthostomella</taxon>
    </lineage>
</organism>
<dbReference type="Proteomes" id="UP001295740">
    <property type="component" value="Unassembled WGS sequence"/>
</dbReference>
<proteinExistence type="predicted"/>
<sequence>MLILVDYDDIKLDDFEVDNPHSDEVINPEASPSSSDDHEQVLEIVPIVPLALNTTAPSKLPSLATLRTPSWSATGTITCAMITVRTTGLNMKTWTRKKPT</sequence>
<protein>
    <submittedName>
        <fullName evidence="2">Uu.00g052870.m01.CDS01</fullName>
    </submittedName>
</protein>
<feature type="region of interest" description="Disordered" evidence="1">
    <location>
        <begin position="18"/>
        <end position="38"/>
    </location>
</feature>
<accession>A0AAI8YM30</accession>
<name>A0AAI8YM30_9PEZI</name>
<dbReference type="AlphaFoldDB" id="A0AAI8YM30"/>
<keyword evidence="3" id="KW-1185">Reference proteome</keyword>
<reference evidence="2" key="1">
    <citation type="submission" date="2023-10" db="EMBL/GenBank/DDBJ databases">
        <authorList>
            <person name="Hackl T."/>
        </authorList>
    </citation>
    <scope>NUCLEOTIDE SEQUENCE</scope>
</reference>
<dbReference type="EMBL" id="CAUWAG010000019">
    <property type="protein sequence ID" value="CAJ2512272.1"/>
    <property type="molecule type" value="Genomic_DNA"/>
</dbReference>
<evidence type="ECO:0000256" key="1">
    <source>
        <dbReference type="SAM" id="MobiDB-lite"/>
    </source>
</evidence>
<evidence type="ECO:0000313" key="2">
    <source>
        <dbReference type="EMBL" id="CAJ2512272.1"/>
    </source>
</evidence>
<gene>
    <name evidence="2" type="ORF">KHLLAP_LOCUS12740</name>
</gene>
<comment type="caution">
    <text evidence="2">The sequence shown here is derived from an EMBL/GenBank/DDBJ whole genome shotgun (WGS) entry which is preliminary data.</text>
</comment>
<evidence type="ECO:0000313" key="3">
    <source>
        <dbReference type="Proteomes" id="UP001295740"/>
    </source>
</evidence>